<comment type="caution">
    <text evidence="1">The sequence shown here is derived from an EMBL/GenBank/DDBJ whole genome shotgun (WGS) entry which is preliminary data.</text>
</comment>
<dbReference type="AlphaFoldDB" id="A0AAN4ZKF6"/>
<evidence type="ECO:0000313" key="1">
    <source>
        <dbReference type="EMBL" id="GMR39265.1"/>
    </source>
</evidence>
<feature type="non-terminal residue" evidence="1">
    <location>
        <position position="1"/>
    </location>
</feature>
<proteinExistence type="predicted"/>
<protein>
    <submittedName>
        <fullName evidence="1">Uncharacterized protein</fullName>
    </submittedName>
</protein>
<evidence type="ECO:0000313" key="2">
    <source>
        <dbReference type="Proteomes" id="UP001328107"/>
    </source>
</evidence>
<name>A0AAN4ZKF6_9BILA</name>
<reference evidence="2" key="1">
    <citation type="submission" date="2022-10" db="EMBL/GenBank/DDBJ databases">
        <title>Genome assembly of Pristionchus species.</title>
        <authorList>
            <person name="Yoshida K."/>
            <person name="Sommer R.J."/>
        </authorList>
    </citation>
    <scope>NUCLEOTIDE SEQUENCE [LARGE SCALE GENOMIC DNA]</scope>
    <source>
        <strain evidence="2">RS5460</strain>
    </source>
</reference>
<organism evidence="1 2">
    <name type="scientific">Pristionchus mayeri</name>
    <dbReference type="NCBI Taxonomy" id="1317129"/>
    <lineage>
        <taxon>Eukaryota</taxon>
        <taxon>Metazoa</taxon>
        <taxon>Ecdysozoa</taxon>
        <taxon>Nematoda</taxon>
        <taxon>Chromadorea</taxon>
        <taxon>Rhabditida</taxon>
        <taxon>Rhabditina</taxon>
        <taxon>Diplogasteromorpha</taxon>
        <taxon>Diplogasteroidea</taxon>
        <taxon>Neodiplogasteridae</taxon>
        <taxon>Pristionchus</taxon>
    </lineage>
</organism>
<sequence>LVSILVAAAFAAPINEKEVTVLPTTESPNVDFSWHLRGSIQSPPHLSESGIPKNRNKRMILSLLLGALMPH</sequence>
<keyword evidence="2" id="KW-1185">Reference proteome</keyword>
<gene>
    <name evidence="1" type="ORF">PMAYCL1PPCAC_09460</name>
</gene>
<accession>A0AAN4ZKF6</accession>
<dbReference type="Proteomes" id="UP001328107">
    <property type="component" value="Unassembled WGS sequence"/>
</dbReference>
<dbReference type="EMBL" id="BTRK01000002">
    <property type="protein sequence ID" value="GMR39265.1"/>
    <property type="molecule type" value="Genomic_DNA"/>
</dbReference>